<gene>
    <name evidence="3" type="ORF">HMPREF3226_02424</name>
</gene>
<evidence type="ECO:0000313" key="4">
    <source>
        <dbReference type="Proteomes" id="UP000070533"/>
    </source>
</evidence>
<comment type="caution">
    <text evidence="3">The sequence shown here is derived from an EMBL/GenBank/DDBJ whole genome shotgun (WGS) entry which is preliminary data.</text>
</comment>
<sequence>MRILITALTTILCLTTMAQGLTTTGAQTYRPRFEKGQKATYSFQSTTDSDGVEETDVPKYYSLLDQSDQIQLIMNNFFGITGYGFFDEMRYKFTLEVIDTTPYGTVFSLLIHKPKEKKETDVKEVDKVSKAMTEYLEENKFTMFFPNDMNSWMLVGGKEHWGNLSERMGIRKGTDYDAKKAEDYQLQHPIPRQGLLELFIRMACPALHWFEKAYNTPFCLGQKTTGQPINDSDKEQTYTVEKAEMAADNSFEMTSDQYRRRAINLSDYEADSVEIDSVWTDGNENGNTTEPQPDEKAQKTARFTLEHRHYHLIIGKDSMPTLYEQTYEIERDGKKPKVGIILRREQ</sequence>
<keyword evidence="4" id="KW-1185">Reference proteome</keyword>
<evidence type="ECO:0000313" key="3">
    <source>
        <dbReference type="EMBL" id="KXA33551.1"/>
    </source>
</evidence>
<protein>
    <submittedName>
        <fullName evidence="3">Uncharacterized protein</fullName>
    </submittedName>
</protein>
<feature type="region of interest" description="Disordered" evidence="1">
    <location>
        <begin position="276"/>
        <end position="297"/>
    </location>
</feature>
<organism evidence="3 4">
    <name type="scientific">Prevotella corporis</name>
    <dbReference type="NCBI Taxonomy" id="28128"/>
    <lineage>
        <taxon>Bacteria</taxon>
        <taxon>Pseudomonadati</taxon>
        <taxon>Bacteroidota</taxon>
        <taxon>Bacteroidia</taxon>
        <taxon>Bacteroidales</taxon>
        <taxon>Prevotellaceae</taxon>
        <taxon>Prevotella</taxon>
    </lineage>
</organism>
<dbReference type="PATRIC" id="fig|28128.5.peg.2495"/>
<feature type="signal peptide" evidence="2">
    <location>
        <begin position="1"/>
        <end position="18"/>
    </location>
</feature>
<proteinExistence type="predicted"/>
<dbReference type="EMBL" id="LRQG01000221">
    <property type="protein sequence ID" value="KXA33551.1"/>
    <property type="molecule type" value="Genomic_DNA"/>
</dbReference>
<reference evidence="4" key="1">
    <citation type="submission" date="2016-01" db="EMBL/GenBank/DDBJ databases">
        <authorList>
            <person name="Mitreva M."/>
            <person name="Pepin K.H."/>
            <person name="Mihindukulasuriya K.A."/>
            <person name="Fulton R."/>
            <person name="Fronick C."/>
            <person name="O'Laughlin M."/>
            <person name="Miner T."/>
            <person name="Herter B."/>
            <person name="Rosa B.A."/>
            <person name="Cordes M."/>
            <person name="Tomlinson C."/>
            <person name="Wollam A."/>
            <person name="Palsikar V.B."/>
            <person name="Mardis E.R."/>
            <person name="Wilson R.K."/>
        </authorList>
    </citation>
    <scope>NUCLEOTIDE SEQUENCE [LARGE SCALE GENOMIC DNA]</scope>
    <source>
        <strain evidence="4">MJR7716</strain>
    </source>
</reference>
<dbReference type="STRING" id="28128.HMPREF3226_02424"/>
<keyword evidence="2" id="KW-0732">Signal</keyword>
<name>A0A133PVY5_9BACT</name>
<feature type="compositionally biased region" description="Polar residues" evidence="1">
    <location>
        <begin position="280"/>
        <end position="291"/>
    </location>
</feature>
<dbReference type="AlphaFoldDB" id="A0A133PVY5"/>
<feature type="chain" id="PRO_5007458344" evidence="2">
    <location>
        <begin position="19"/>
        <end position="346"/>
    </location>
</feature>
<evidence type="ECO:0000256" key="1">
    <source>
        <dbReference type="SAM" id="MobiDB-lite"/>
    </source>
</evidence>
<dbReference type="RefSeq" id="WP_060941232.1">
    <property type="nucleotide sequence ID" value="NZ_KQ957320.1"/>
</dbReference>
<evidence type="ECO:0000256" key="2">
    <source>
        <dbReference type="SAM" id="SignalP"/>
    </source>
</evidence>
<accession>A0A133PVY5</accession>
<dbReference type="OrthoDB" id="1069583at2"/>
<dbReference type="Proteomes" id="UP000070533">
    <property type="component" value="Unassembled WGS sequence"/>
</dbReference>